<evidence type="ECO:0000256" key="1">
    <source>
        <dbReference type="ARBA" id="ARBA00001541"/>
    </source>
</evidence>
<dbReference type="Pfam" id="PF01739">
    <property type="entry name" value="CheR"/>
    <property type="match status" value="1"/>
</dbReference>
<dbReference type="InterPro" id="IPR022641">
    <property type="entry name" value="CheR_N"/>
</dbReference>
<evidence type="ECO:0000259" key="7">
    <source>
        <dbReference type="PROSITE" id="PS50123"/>
    </source>
</evidence>
<organism evidence="8 9">
    <name type="scientific">Thalassolituus pacificus</name>
    <dbReference type="NCBI Taxonomy" id="2975440"/>
    <lineage>
        <taxon>Bacteria</taxon>
        <taxon>Pseudomonadati</taxon>
        <taxon>Pseudomonadota</taxon>
        <taxon>Gammaproteobacteria</taxon>
        <taxon>Oceanospirillales</taxon>
        <taxon>Oceanospirillaceae</taxon>
        <taxon>Thalassolituus</taxon>
    </lineage>
</organism>
<dbReference type="InterPro" id="IPR026024">
    <property type="entry name" value="Chemotaxis_MeTrfase_CheR"/>
</dbReference>
<dbReference type="AlphaFoldDB" id="A0A9X2WBA2"/>
<reference evidence="8" key="2">
    <citation type="submission" date="2022-08" db="EMBL/GenBank/DDBJ databases">
        <authorList>
            <person name="Dong C."/>
        </authorList>
    </citation>
    <scope>NUCLEOTIDE SEQUENCE</scope>
    <source>
        <strain evidence="8">59MF3M-4</strain>
    </source>
</reference>
<dbReference type="InterPro" id="IPR050903">
    <property type="entry name" value="Bact_Chemotaxis_MeTrfase"/>
</dbReference>
<feature type="binding site" evidence="6">
    <location>
        <position position="97"/>
    </location>
    <ligand>
        <name>S-adenosyl-L-methionine</name>
        <dbReference type="ChEBI" id="CHEBI:59789"/>
    </ligand>
</feature>
<dbReference type="Proteomes" id="UP001147830">
    <property type="component" value="Unassembled WGS sequence"/>
</dbReference>
<comment type="caution">
    <text evidence="8">The sequence shown here is derived from an EMBL/GenBank/DDBJ whole genome shotgun (WGS) entry which is preliminary data.</text>
</comment>
<dbReference type="PRINTS" id="PR00996">
    <property type="entry name" value="CHERMTFRASE"/>
</dbReference>
<dbReference type="SUPFAM" id="SSF47757">
    <property type="entry name" value="Chemotaxis receptor methyltransferase CheR, N-terminal domain"/>
    <property type="match status" value="1"/>
</dbReference>
<dbReference type="InterPro" id="IPR036804">
    <property type="entry name" value="CheR_N_sf"/>
</dbReference>
<evidence type="ECO:0000256" key="3">
    <source>
        <dbReference type="ARBA" id="ARBA00022679"/>
    </source>
</evidence>
<dbReference type="InterPro" id="IPR000780">
    <property type="entry name" value="CheR_MeTrfase"/>
</dbReference>
<gene>
    <name evidence="8" type="ORF">NYR02_00300</name>
</gene>
<dbReference type="SUPFAM" id="SSF53335">
    <property type="entry name" value="S-adenosyl-L-methionine-dependent methyltransferases"/>
    <property type="match status" value="1"/>
</dbReference>
<dbReference type="Gene3D" id="1.10.155.10">
    <property type="entry name" value="Chemotaxis receptor methyltransferase CheR, N-terminal domain"/>
    <property type="match status" value="1"/>
</dbReference>
<dbReference type="PIRSF" id="PIRSF000410">
    <property type="entry name" value="CheR"/>
    <property type="match status" value="1"/>
</dbReference>
<feature type="domain" description="CheR-type methyltransferase" evidence="7">
    <location>
        <begin position="21"/>
        <end position="294"/>
    </location>
</feature>
<proteinExistence type="predicted"/>
<dbReference type="PANTHER" id="PTHR24422:SF19">
    <property type="entry name" value="CHEMOTAXIS PROTEIN METHYLTRANSFERASE"/>
    <property type="match status" value="1"/>
</dbReference>
<evidence type="ECO:0000256" key="4">
    <source>
        <dbReference type="ARBA" id="ARBA00022691"/>
    </source>
</evidence>
<comment type="catalytic activity">
    <reaction evidence="1 5">
        <text>L-glutamyl-[protein] + S-adenosyl-L-methionine = [protein]-L-glutamate 5-O-methyl ester + S-adenosyl-L-homocysteine</text>
        <dbReference type="Rhea" id="RHEA:24452"/>
        <dbReference type="Rhea" id="RHEA-COMP:10208"/>
        <dbReference type="Rhea" id="RHEA-COMP:10311"/>
        <dbReference type="ChEBI" id="CHEBI:29973"/>
        <dbReference type="ChEBI" id="CHEBI:57856"/>
        <dbReference type="ChEBI" id="CHEBI:59789"/>
        <dbReference type="ChEBI" id="CHEBI:82795"/>
        <dbReference type="EC" id="2.1.1.80"/>
    </reaction>
</comment>
<sequence length="294" mass="33811">MGRILITDFMTMQTVSSGGDGEIREFLMTDEDFAQIARLAGELTGIVLGDHKRNMVYSRIARRVRAYGFTTFRQYLDYLEKNLDAESTEFINSLTTNLTSFFRENHHFSFLKDTLFPQLKFANKDRKRLRIWSAGCSIGQEAYSIAITLRQVGFPSDWDIKILATDLDSNVLDTGRAGVYPASHVEGLDAALVKRFFLLSRDERSVQVKDELRDLVYFKRLNLLESWPVKGPFDIIFCRNVVIYFNKDTQRILFDRYADLLPVGGHLMIGHSENISGITDRFESIGNTIYRKVK</sequence>
<evidence type="ECO:0000313" key="8">
    <source>
        <dbReference type="EMBL" id="MCT7357463.1"/>
    </source>
</evidence>
<feature type="binding site" evidence="6">
    <location>
        <position position="166"/>
    </location>
    <ligand>
        <name>S-adenosyl-L-methionine</name>
        <dbReference type="ChEBI" id="CHEBI:59789"/>
    </ligand>
</feature>
<keyword evidence="2 5" id="KW-0489">Methyltransferase</keyword>
<dbReference type="EC" id="2.1.1.80" evidence="5"/>
<feature type="binding site" evidence="6">
    <location>
        <position position="141"/>
    </location>
    <ligand>
        <name>S-adenosyl-L-methionine</name>
        <dbReference type="ChEBI" id="CHEBI:59789"/>
    </ligand>
</feature>
<dbReference type="PANTHER" id="PTHR24422">
    <property type="entry name" value="CHEMOTAXIS PROTEIN METHYLTRANSFERASE"/>
    <property type="match status" value="1"/>
</dbReference>
<evidence type="ECO:0000256" key="2">
    <source>
        <dbReference type="ARBA" id="ARBA00022603"/>
    </source>
</evidence>
<dbReference type="InterPro" id="IPR029063">
    <property type="entry name" value="SAM-dependent_MTases_sf"/>
</dbReference>
<feature type="binding site" evidence="6">
    <location>
        <position position="103"/>
    </location>
    <ligand>
        <name>S-adenosyl-L-methionine</name>
        <dbReference type="ChEBI" id="CHEBI:59789"/>
    </ligand>
</feature>
<evidence type="ECO:0000313" key="9">
    <source>
        <dbReference type="Proteomes" id="UP001147830"/>
    </source>
</evidence>
<keyword evidence="9" id="KW-1185">Reference proteome</keyword>
<reference evidence="8" key="1">
    <citation type="journal article" date="2022" name="Front. Microbiol.">
        <title>Genome-based taxonomic rearrangement of Oceanobacter-related bacteria including the description of Thalassolituus hydrocarbonoclasticus sp. nov. and Thalassolituus pacificus sp. nov. and emended description of the genus Thalassolituus.</title>
        <authorList>
            <person name="Dong C."/>
            <person name="Wei L."/>
            <person name="Wang J."/>
            <person name="Lai Q."/>
            <person name="Huang Z."/>
            <person name="Shao Z."/>
        </authorList>
    </citation>
    <scope>NUCLEOTIDE SEQUENCE</scope>
    <source>
        <strain evidence="8">59MF3M-4</strain>
    </source>
</reference>
<keyword evidence="4 5" id="KW-0949">S-adenosyl-L-methionine</keyword>
<dbReference type="Pfam" id="PF03705">
    <property type="entry name" value="CheR_N"/>
    <property type="match status" value="1"/>
</dbReference>
<dbReference type="InterPro" id="IPR022642">
    <property type="entry name" value="CheR_C"/>
</dbReference>
<name>A0A9X2WBA2_9GAMM</name>
<dbReference type="GO" id="GO:0008983">
    <property type="term" value="F:protein-glutamate O-methyltransferase activity"/>
    <property type="evidence" value="ECO:0007669"/>
    <property type="project" value="UniProtKB-EC"/>
</dbReference>
<feature type="binding site" evidence="6">
    <location>
        <begin position="239"/>
        <end position="240"/>
    </location>
    <ligand>
        <name>S-adenosyl-L-methionine</name>
        <dbReference type="ChEBI" id="CHEBI:59789"/>
    </ligand>
</feature>
<evidence type="ECO:0000256" key="5">
    <source>
        <dbReference type="PIRNR" id="PIRNR000410"/>
    </source>
</evidence>
<protein>
    <recommendedName>
        <fullName evidence="5">Chemotaxis protein methyltransferase</fullName>
        <ecNumber evidence="5">2.1.1.80</ecNumber>
    </recommendedName>
</protein>
<feature type="binding site" evidence="6">
    <location>
        <begin position="222"/>
        <end position="223"/>
    </location>
    <ligand>
        <name>S-adenosyl-L-methionine</name>
        <dbReference type="ChEBI" id="CHEBI:59789"/>
    </ligand>
</feature>
<dbReference type="RefSeq" id="WP_260974398.1">
    <property type="nucleotide sequence ID" value="NZ_JAOANI010000002.1"/>
</dbReference>
<comment type="function">
    <text evidence="5">Methylation of the membrane-bound methyl-accepting chemotaxis proteins (MCP) to form gamma-glutamyl methyl ester residues in MCP.</text>
</comment>
<dbReference type="EMBL" id="JAOANI010000002">
    <property type="protein sequence ID" value="MCT7357463.1"/>
    <property type="molecule type" value="Genomic_DNA"/>
</dbReference>
<accession>A0A9X2WBA2</accession>
<dbReference type="PROSITE" id="PS50123">
    <property type="entry name" value="CHER"/>
    <property type="match status" value="1"/>
</dbReference>
<evidence type="ECO:0000256" key="6">
    <source>
        <dbReference type="PIRSR" id="PIRSR000410-1"/>
    </source>
</evidence>
<dbReference type="GO" id="GO:0032259">
    <property type="term" value="P:methylation"/>
    <property type="evidence" value="ECO:0007669"/>
    <property type="project" value="UniProtKB-KW"/>
</dbReference>
<dbReference type="SMART" id="SM00138">
    <property type="entry name" value="MeTrc"/>
    <property type="match status" value="1"/>
</dbReference>
<dbReference type="Gene3D" id="3.40.50.150">
    <property type="entry name" value="Vaccinia Virus protein VP39"/>
    <property type="match status" value="1"/>
</dbReference>
<feature type="binding site" evidence="6">
    <location>
        <position position="99"/>
    </location>
    <ligand>
        <name>S-adenosyl-L-methionine</name>
        <dbReference type="ChEBI" id="CHEBI:59789"/>
    </ligand>
</feature>
<keyword evidence="3 5" id="KW-0808">Transferase</keyword>